<organism evidence="3 4">
    <name type="scientific">Takifugu bimaculatus</name>
    <dbReference type="NCBI Taxonomy" id="433685"/>
    <lineage>
        <taxon>Eukaryota</taxon>
        <taxon>Metazoa</taxon>
        <taxon>Chordata</taxon>
        <taxon>Craniata</taxon>
        <taxon>Vertebrata</taxon>
        <taxon>Euteleostomi</taxon>
        <taxon>Actinopterygii</taxon>
        <taxon>Neopterygii</taxon>
        <taxon>Teleostei</taxon>
        <taxon>Neoteleostei</taxon>
        <taxon>Acanthomorphata</taxon>
        <taxon>Eupercaria</taxon>
        <taxon>Tetraodontiformes</taxon>
        <taxon>Tetradontoidea</taxon>
        <taxon>Tetraodontidae</taxon>
        <taxon>Takifugu</taxon>
    </lineage>
</organism>
<gene>
    <name evidence="3" type="ORF">fugu_006014</name>
</gene>
<feature type="transmembrane region" description="Helical" evidence="2">
    <location>
        <begin position="338"/>
        <end position="356"/>
    </location>
</feature>
<feature type="transmembrane region" description="Helical" evidence="2">
    <location>
        <begin position="262"/>
        <end position="285"/>
    </location>
</feature>
<feature type="transmembrane region" description="Helical" evidence="2">
    <location>
        <begin position="226"/>
        <end position="250"/>
    </location>
</feature>
<feature type="region of interest" description="Disordered" evidence="1">
    <location>
        <begin position="55"/>
        <end position="127"/>
    </location>
</feature>
<keyword evidence="2" id="KW-0472">Membrane</keyword>
<reference evidence="3 4" key="1">
    <citation type="submission" date="2019-04" db="EMBL/GenBank/DDBJ databases">
        <title>The sequence and de novo assembly of Takifugu bimaculatus genome using PacBio and Hi-C technologies.</title>
        <authorList>
            <person name="Xu P."/>
            <person name="Liu B."/>
            <person name="Zhou Z."/>
        </authorList>
    </citation>
    <scope>NUCLEOTIDE SEQUENCE [LARGE SCALE GENOMIC DNA]</scope>
    <source>
        <strain evidence="3">TB-2018</strain>
        <tissue evidence="3">Muscle</tissue>
    </source>
</reference>
<protein>
    <recommendedName>
        <fullName evidence="5">Transmembrane protein 79</fullName>
    </recommendedName>
</protein>
<feature type="transmembrane region" description="Helical" evidence="2">
    <location>
        <begin position="368"/>
        <end position="389"/>
    </location>
</feature>
<evidence type="ECO:0000313" key="4">
    <source>
        <dbReference type="Proteomes" id="UP000516260"/>
    </source>
</evidence>
<keyword evidence="2" id="KW-1133">Transmembrane helix</keyword>
<dbReference type="GO" id="GO:0045055">
    <property type="term" value="P:regulated exocytosis"/>
    <property type="evidence" value="ECO:0007669"/>
    <property type="project" value="TreeGrafter"/>
</dbReference>
<feature type="transmembrane region" description="Helical" evidence="2">
    <location>
        <begin position="305"/>
        <end position="331"/>
    </location>
</feature>
<dbReference type="GO" id="GO:0005765">
    <property type="term" value="C:lysosomal membrane"/>
    <property type="evidence" value="ECO:0007669"/>
    <property type="project" value="TreeGrafter"/>
</dbReference>
<dbReference type="PANTHER" id="PTHR31004">
    <property type="entry name" value="TRANSMEMBRANE PROTEIN 79"/>
    <property type="match status" value="1"/>
</dbReference>
<evidence type="ECO:0000313" key="3">
    <source>
        <dbReference type="EMBL" id="TNM87793.1"/>
    </source>
</evidence>
<feature type="compositionally biased region" description="Basic and acidic residues" evidence="1">
    <location>
        <begin position="108"/>
        <end position="119"/>
    </location>
</feature>
<dbReference type="AlphaFoldDB" id="A0A4Z2B621"/>
<dbReference type="GO" id="GO:0032588">
    <property type="term" value="C:trans-Golgi network membrane"/>
    <property type="evidence" value="ECO:0007669"/>
    <property type="project" value="TreeGrafter"/>
</dbReference>
<sequence length="434" mass="46433">MSTAGLQAANKQNAKELDNMKESISDIINQLQDIDPTRLSFSPFLDLDTQISLAPVSDSPESSVEELHSSSHSFSGSQHSLEEPPATSRTRGSAPRYHQAADGLPEASRADVTEEKEQDQNGSRPNVIAGQNVDAATENCISCAAPASHGNLPNGVNATRCSPEPTAVDCTVDEGRPLISPPPESVELVVWSAEGRVEPLEAAQEASDRGQCCCQCQCCRSGRVPAFLSVLASLLCAAGILYALYFYVPIKPPQCPDAASRVTFALCCCVVASVPVLLAMLVGAACQFCTASFSLHQTPPQAQTLQQLFVTATLQQLVLYILNLVVMAALLPQDELKLVPILVTMFIFGRLVYWLSLNVCSSWRGFGSGLTVFPLLAVVALNLFLMYTLNLKEPLLGSQDVLYNQVTPSSWSGETSQSPSGTADVLPTDILDAQ</sequence>
<comment type="caution">
    <text evidence="3">The sequence shown here is derived from an EMBL/GenBank/DDBJ whole genome shotgun (WGS) entry which is preliminary data.</text>
</comment>
<evidence type="ECO:0008006" key="5">
    <source>
        <dbReference type="Google" id="ProtNLM"/>
    </source>
</evidence>
<accession>A0A4Z2B621</accession>
<keyword evidence="4" id="KW-1185">Reference proteome</keyword>
<evidence type="ECO:0000256" key="1">
    <source>
        <dbReference type="SAM" id="MobiDB-lite"/>
    </source>
</evidence>
<keyword evidence="2" id="KW-0812">Transmembrane</keyword>
<dbReference type="Proteomes" id="UP000516260">
    <property type="component" value="Chromosome 6"/>
</dbReference>
<name>A0A4Z2B621_9TELE</name>
<feature type="compositionally biased region" description="Low complexity" evidence="1">
    <location>
        <begin position="70"/>
        <end position="79"/>
    </location>
</feature>
<dbReference type="PANTHER" id="PTHR31004:SF3">
    <property type="entry name" value="TRANSMEMBRANE PROTEIN 79"/>
    <property type="match status" value="1"/>
</dbReference>
<proteinExistence type="predicted"/>
<dbReference type="EMBL" id="SWLE01000019">
    <property type="protein sequence ID" value="TNM87793.1"/>
    <property type="molecule type" value="Genomic_DNA"/>
</dbReference>
<evidence type="ECO:0000256" key="2">
    <source>
        <dbReference type="SAM" id="Phobius"/>
    </source>
</evidence>